<organism evidence="2 3">
    <name type="scientific">Myxococcus fulvus (strain ATCC BAA-855 / HW-1)</name>
    <dbReference type="NCBI Taxonomy" id="483219"/>
    <lineage>
        <taxon>Bacteria</taxon>
        <taxon>Pseudomonadati</taxon>
        <taxon>Myxococcota</taxon>
        <taxon>Myxococcia</taxon>
        <taxon>Myxococcales</taxon>
        <taxon>Cystobacterineae</taxon>
        <taxon>Myxococcaceae</taxon>
        <taxon>Myxococcus</taxon>
    </lineage>
</organism>
<protein>
    <submittedName>
        <fullName evidence="2">Uncharacterized protein</fullName>
    </submittedName>
</protein>
<name>F8CC22_MYXFH</name>
<evidence type="ECO:0000313" key="3">
    <source>
        <dbReference type="Proteomes" id="UP000000488"/>
    </source>
</evidence>
<feature type="region of interest" description="Disordered" evidence="1">
    <location>
        <begin position="15"/>
        <end position="48"/>
    </location>
</feature>
<dbReference type="KEGG" id="mfu:LILAB_26435"/>
<dbReference type="Proteomes" id="UP000000488">
    <property type="component" value="Chromosome"/>
</dbReference>
<accession>F8CC22</accession>
<dbReference type="STRING" id="483219.LILAB_26435"/>
<dbReference type="HOGENOM" id="CLU_133769_0_0_7"/>
<gene>
    <name evidence="2" type="ordered locus">LILAB_26435</name>
</gene>
<proteinExistence type="predicted"/>
<dbReference type="eggNOG" id="ENOG502ZZJZ">
    <property type="taxonomic scope" value="Bacteria"/>
</dbReference>
<evidence type="ECO:0000313" key="2">
    <source>
        <dbReference type="EMBL" id="AEI67179.1"/>
    </source>
</evidence>
<sequence>MTSLGLMLSGVALAGQSPAQPQTGGGQQKPPPQAQQLDVEELNDNPAKYAGRTVSVAGEIKDKIDWRSFVLESGGIFDDEIVVLVPGDSQGLTPLRLSEDANVVVTGTVRSLPLVEVERQLGWDLDPELEVELEGTRDYLVADRIDYQRD</sequence>
<dbReference type="AlphaFoldDB" id="F8CC22"/>
<dbReference type="EMBL" id="CP002830">
    <property type="protein sequence ID" value="AEI67179.1"/>
    <property type="molecule type" value="Genomic_DNA"/>
</dbReference>
<evidence type="ECO:0000256" key="1">
    <source>
        <dbReference type="SAM" id="MobiDB-lite"/>
    </source>
</evidence>
<reference evidence="2 3" key="1">
    <citation type="journal article" date="2011" name="J. Bacteriol.">
        <title>Genome sequence of the halotolerant marine bacterium Myxococcus fulvus HW-1.</title>
        <authorList>
            <person name="Li Z.F."/>
            <person name="Li X."/>
            <person name="Liu H."/>
            <person name="Liu X."/>
            <person name="Han K."/>
            <person name="Wu Z.H."/>
            <person name="Hu W."/>
            <person name="Li F.F."/>
            <person name="Li Y.Z."/>
        </authorList>
    </citation>
    <scope>NUCLEOTIDE SEQUENCE [LARGE SCALE GENOMIC DNA]</scope>
    <source>
        <strain evidence="3">ATCC BAA-855 / HW-1</strain>
    </source>
</reference>